<keyword evidence="5" id="KW-1185">Reference proteome</keyword>
<dbReference type="SUPFAM" id="SSF52172">
    <property type="entry name" value="CheY-like"/>
    <property type="match status" value="1"/>
</dbReference>
<reference evidence="5" key="1">
    <citation type="journal article" date="2019" name="Int. J. Syst. Evol. Microbiol.">
        <title>The Global Catalogue of Microorganisms (GCM) 10K type strain sequencing project: providing services to taxonomists for standard genome sequencing and annotation.</title>
        <authorList>
            <consortium name="The Broad Institute Genomics Platform"/>
            <consortium name="The Broad Institute Genome Sequencing Center for Infectious Disease"/>
            <person name="Wu L."/>
            <person name="Ma J."/>
        </authorList>
    </citation>
    <scope>NUCLEOTIDE SEQUENCE [LARGE SCALE GENOMIC DNA]</scope>
    <source>
        <strain evidence="5">KCTC 52487</strain>
    </source>
</reference>
<feature type="modified residue" description="4-aspartylphosphate" evidence="2">
    <location>
        <position position="66"/>
    </location>
</feature>
<evidence type="ECO:0000313" key="5">
    <source>
        <dbReference type="Proteomes" id="UP001595379"/>
    </source>
</evidence>
<comment type="caution">
    <text evidence="4">The sequence shown here is derived from an EMBL/GenBank/DDBJ whole genome shotgun (WGS) entry which is preliminary data.</text>
</comment>
<dbReference type="EMBL" id="JBHRSV010000001">
    <property type="protein sequence ID" value="MFC2924949.1"/>
    <property type="molecule type" value="Genomic_DNA"/>
</dbReference>
<sequence>MGNLQSDTCDMLRDRKIMLVDDSAALRGALRSILSALGAERLTEAGDAGEALGALSCEGIDLLITDWKMEPLDGLALVRAIRAGKSAAARDIPIVMLTSYTDARYEAEAMQAGVTCFMPKPFTARSLLESLTTVLAGENAASEQSPADLAMTAEA</sequence>
<dbReference type="PROSITE" id="PS50110">
    <property type="entry name" value="RESPONSE_REGULATORY"/>
    <property type="match status" value="1"/>
</dbReference>
<dbReference type="InterPro" id="IPR050595">
    <property type="entry name" value="Bact_response_regulator"/>
</dbReference>
<evidence type="ECO:0000256" key="1">
    <source>
        <dbReference type="ARBA" id="ARBA00022553"/>
    </source>
</evidence>
<dbReference type="PANTHER" id="PTHR44591">
    <property type="entry name" value="STRESS RESPONSE REGULATOR PROTEIN 1"/>
    <property type="match status" value="1"/>
</dbReference>
<evidence type="ECO:0000313" key="4">
    <source>
        <dbReference type="EMBL" id="MFC2924949.1"/>
    </source>
</evidence>
<evidence type="ECO:0000259" key="3">
    <source>
        <dbReference type="PROSITE" id="PS50110"/>
    </source>
</evidence>
<dbReference type="SMART" id="SM00448">
    <property type="entry name" value="REC"/>
    <property type="match status" value="1"/>
</dbReference>
<name>A0ABV6ZU81_9PROT</name>
<keyword evidence="1 2" id="KW-0597">Phosphoprotein</keyword>
<dbReference type="Gene3D" id="3.40.50.2300">
    <property type="match status" value="1"/>
</dbReference>
<protein>
    <submittedName>
        <fullName evidence="4">Response regulator</fullName>
    </submittedName>
</protein>
<accession>A0ABV6ZU81</accession>
<dbReference type="InterPro" id="IPR011006">
    <property type="entry name" value="CheY-like_superfamily"/>
</dbReference>
<dbReference type="Proteomes" id="UP001595379">
    <property type="component" value="Unassembled WGS sequence"/>
</dbReference>
<dbReference type="RefSeq" id="WP_343163833.1">
    <property type="nucleotide sequence ID" value="NZ_JBHRSV010000001.1"/>
</dbReference>
<dbReference type="PANTHER" id="PTHR44591:SF25">
    <property type="entry name" value="CHEMOTAXIS TWO-COMPONENT RESPONSE REGULATOR"/>
    <property type="match status" value="1"/>
</dbReference>
<gene>
    <name evidence="4" type="ORF">ACFOOR_02400</name>
</gene>
<evidence type="ECO:0000256" key="2">
    <source>
        <dbReference type="PROSITE-ProRule" id="PRU00169"/>
    </source>
</evidence>
<feature type="domain" description="Response regulatory" evidence="3">
    <location>
        <begin position="16"/>
        <end position="135"/>
    </location>
</feature>
<dbReference type="Pfam" id="PF00072">
    <property type="entry name" value="Response_reg"/>
    <property type="match status" value="1"/>
</dbReference>
<dbReference type="InterPro" id="IPR001789">
    <property type="entry name" value="Sig_transdc_resp-reg_receiver"/>
</dbReference>
<proteinExistence type="predicted"/>
<organism evidence="4 5">
    <name type="scientific">Hyphobacterium vulgare</name>
    <dbReference type="NCBI Taxonomy" id="1736751"/>
    <lineage>
        <taxon>Bacteria</taxon>
        <taxon>Pseudomonadati</taxon>
        <taxon>Pseudomonadota</taxon>
        <taxon>Alphaproteobacteria</taxon>
        <taxon>Maricaulales</taxon>
        <taxon>Maricaulaceae</taxon>
        <taxon>Hyphobacterium</taxon>
    </lineage>
</organism>